<accession>A0ACC1CG92</accession>
<evidence type="ECO:0000313" key="2">
    <source>
        <dbReference type="Proteomes" id="UP000824533"/>
    </source>
</evidence>
<dbReference type="Proteomes" id="UP000824533">
    <property type="component" value="Linkage Group LG27"/>
</dbReference>
<dbReference type="EMBL" id="CM034413">
    <property type="protein sequence ID" value="KAJ0170597.1"/>
    <property type="molecule type" value="Genomic_DNA"/>
</dbReference>
<reference evidence="1 2" key="1">
    <citation type="journal article" date="2021" name="Front. Genet.">
        <title>Chromosome-Level Genome Assembly Reveals Significant Gene Expansion in the Toll and IMD Signaling Pathways of Dendrolimus kikuchii.</title>
        <authorList>
            <person name="Zhou J."/>
            <person name="Wu P."/>
            <person name="Xiong Z."/>
            <person name="Liu N."/>
            <person name="Zhao N."/>
            <person name="Ji M."/>
            <person name="Qiu Y."/>
            <person name="Yang B."/>
        </authorList>
    </citation>
    <scope>NUCLEOTIDE SEQUENCE [LARGE SCALE GENOMIC DNA]</scope>
    <source>
        <strain evidence="1">Ann1</strain>
    </source>
</reference>
<evidence type="ECO:0000313" key="1">
    <source>
        <dbReference type="EMBL" id="KAJ0170597.1"/>
    </source>
</evidence>
<proteinExistence type="predicted"/>
<sequence>MAYNGSSGKRLCTGTDIDVERKMIRHPVSSRPNFSAYSTKSTVHINSYSSLSTICIALS</sequence>
<keyword evidence="2" id="KW-1185">Reference proteome</keyword>
<organism evidence="1 2">
    <name type="scientific">Dendrolimus kikuchii</name>
    <dbReference type="NCBI Taxonomy" id="765133"/>
    <lineage>
        <taxon>Eukaryota</taxon>
        <taxon>Metazoa</taxon>
        <taxon>Ecdysozoa</taxon>
        <taxon>Arthropoda</taxon>
        <taxon>Hexapoda</taxon>
        <taxon>Insecta</taxon>
        <taxon>Pterygota</taxon>
        <taxon>Neoptera</taxon>
        <taxon>Endopterygota</taxon>
        <taxon>Lepidoptera</taxon>
        <taxon>Glossata</taxon>
        <taxon>Ditrysia</taxon>
        <taxon>Bombycoidea</taxon>
        <taxon>Lasiocampidae</taxon>
        <taxon>Dendrolimus</taxon>
    </lineage>
</organism>
<name>A0ACC1CG92_9NEOP</name>
<comment type="caution">
    <text evidence="1">The sequence shown here is derived from an EMBL/GenBank/DDBJ whole genome shotgun (WGS) entry which is preliminary data.</text>
</comment>
<gene>
    <name evidence="1" type="ORF">K1T71_013968</name>
</gene>
<protein>
    <submittedName>
        <fullName evidence="1">Uncharacterized protein</fullName>
    </submittedName>
</protein>